<dbReference type="OrthoDB" id="10474610at2759"/>
<feature type="non-terminal residue" evidence="2">
    <location>
        <position position="91"/>
    </location>
</feature>
<feature type="region of interest" description="Disordered" evidence="1">
    <location>
        <begin position="1"/>
        <end position="22"/>
    </location>
</feature>
<reference evidence="2" key="1">
    <citation type="submission" date="2020-07" db="EMBL/GenBank/DDBJ databases">
        <authorList>
            <person name="Nazaruddin N."/>
        </authorList>
    </citation>
    <scope>NUCLEOTIDE SEQUENCE</scope>
</reference>
<dbReference type="Proteomes" id="UP000752696">
    <property type="component" value="Unassembled WGS sequence"/>
</dbReference>
<gene>
    <name evidence="2" type="ORF">MHI_LOCUS315562</name>
</gene>
<feature type="non-terminal residue" evidence="2">
    <location>
        <position position="1"/>
    </location>
</feature>
<protein>
    <submittedName>
        <fullName evidence="2">Uncharacterized protein</fullName>
    </submittedName>
</protein>
<keyword evidence="3" id="KW-1185">Reference proteome</keyword>
<proteinExistence type="predicted"/>
<dbReference type="AlphaFoldDB" id="A0A6V7H3H8"/>
<dbReference type="EMBL" id="CAJDYZ010005724">
    <property type="protein sequence ID" value="CAD1472728.1"/>
    <property type="molecule type" value="Genomic_DNA"/>
</dbReference>
<accession>A0A6V7H3H8</accession>
<evidence type="ECO:0000313" key="2">
    <source>
        <dbReference type="EMBL" id="CAD1472728.1"/>
    </source>
</evidence>
<name>A0A6V7H3H8_9HYME</name>
<feature type="compositionally biased region" description="Polar residues" evidence="1">
    <location>
        <begin position="1"/>
        <end position="17"/>
    </location>
</feature>
<evidence type="ECO:0000256" key="1">
    <source>
        <dbReference type="SAM" id="MobiDB-lite"/>
    </source>
</evidence>
<comment type="caution">
    <text evidence="2">The sequence shown here is derived from an EMBL/GenBank/DDBJ whole genome shotgun (WGS) entry which is preliminary data.</text>
</comment>
<sequence length="91" mass="10113">SGIQMGTQKFTKNSNRMTFKGPKQIRAVGREIDGAELVESSAIAARYTEYTGPGSFIERRGLAPIREQGMHLIGFRRNSRQAPETDARTDV</sequence>
<evidence type="ECO:0000313" key="3">
    <source>
        <dbReference type="Proteomes" id="UP000752696"/>
    </source>
</evidence>
<organism evidence="2 3">
    <name type="scientific">Heterotrigona itama</name>
    <dbReference type="NCBI Taxonomy" id="395501"/>
    <lineage>
        <taxon>Eukaryota</taxon>
        <taxon>Metazoa</taxon>
        <taxon>Ecdysozoa</taxon>
        <taxon>Arthropoda</taxon>
        <taxon>Hexapoda</taxon>
        <taxon>Insecta</taxon>
        <taxon>Pterygota</taxon>
        <taxon>Neoptera</taxon>
        <taxon>Endopterygota</taxon>
        <taxon>Hymenoptera</taxon>
        <taxon>Apocrita</taxon>
        <taxon>Aculeata</taxon>
        <taxon>Apoidea</taxon>
        <taxon>Anthophila</taxon>
        <taxon>Apidae</taxon>
        <taxon>Heterotrigona</taxon>
    </lineage>
</organism>